<feature type="non-terminal residue" evidence="1">
    <location>
        <position position="67"/>
    </location>
</feature>
<accession>A0ABQ9IZK8</accession>
<evidence type="ECO:0000313" key="2">
    <source>
        <dbReference type="Proteomes" id="UP001162164"/>
    </source>
</evidence>
<reference evidence="1" key="1">
    <citation type="journal article" date="2023" name="Insect Mol. Biol.">
        <title>Genome sequencing provides insights into the evolution of gene families encoding plant cell wall-degrading enzymes in longhorned beetles.</title>
        <authorList>
            <person name="Shin N.R."/>
            <person name="Okamura Y."/>
            <person name="Kirsch R."/>
            <person name="Pauchet Y."/>
        </authorList>
    </citation>
    <scope>NUCLEOTIDE SEQUENCE</scope>
    <source>
        <strain evidence="1">MMC_N1</strain>
    </source>
</reference>
<gene>
    <name evidence="1" type="ORF">NQ317_009030</name>
</gene>
<dbReference type="Proteomes" id="UP001162164">
    <property type="component" value="Unassembled WGS sequence"/>
</dbReference>
<protein>
    <submittedName>
        <fullName evidence="1">Uncharacterized protein</fullName>
    </submittedName>
</protein>
<proteinExistence type="predicted"/>
<keyword evidence="2" id="KW-1185">Reference proteome</keyword>
<organism evidence="1 2">
    <name type="scientific">Molorchus minor</name>
    <dbReference type="NCBI Taxonomy" id="1323400"/>
    <lineage>
        <taxon>Eukaryota</taxon>
        <taxon>Metazoa</taxon>
        <taxon>Ecdysozoa</taxon>
        <taxon>Arthropoda</taxon>
        <taxon>Hexapoda</taxon>
        <taxon>Insecta</taxon>
        <taxon>Pterygota</taxon>
        <taxon>Neoptera</taxon>
        <taxon>Endopterygota</taxon>
        <taxon>Coleoptera</taxon>
        <taxon>Polyphaga</taxon>
        <taxon>Cucujiformia</taxon>
        <taxon>Chrysomeloidea</taxon>
        <taxon>Cerambycidae</taxon>
        <taxon>Lamiinae</taxon>
        <taxon>Monochamini</taxon>
        <taxon>Molorchus</taxon>
    </lineage>
</organism>
<dbReference type="EMBL" id="JAPWTJ010001855">
    <property type="protein sequence ID" value="KAJ8969173.1"/>
    <property type="molecule type" value="Genomic_DNA"/>
</dbReference>
<sequence length="67" mass="7740">MKNCLPLVGFEPTLASHNNCPMAYWDGEGVTDAYLDNLSVLQKWVIKIIYNKRIQYSSDKLFEESKL</sequence>
<name>A0ABQ9IZK8_9CUCU</name>
<evidence type="ECO:0000313" key="1">
    <source>
        <dbReference type="EMBL" id="KAJ8969173.1"/>
    </source>
</evidence>
<comment type="caution">
    <text evidence="1">The sequence shown here is derived from an EMBL/GenBank/DDBJ whole genome shotgun (WGS) entry which is preliminary data.</text>
</comment>